<dbReference type="GeneID" id="103343714"/>
<name>A0ABM0PWB6_PRUMU</name>
<evidence type="ECO:0000259" key="5">
    <source>
        <dbReference type="PROSITE" id="PS50966"/>
    </source>
</evidence>
<protein>
    <submittedName>
        <fullName evidence="7">Uncharacterized protein LOC103343714</fullName>
    </submittedName>
</protein>
<dbReference type="PANTHER" id="PTHR31973:SF187">
    <property type="entry name" value="MUTATOR TRANSPOSASE MUDRA PROTEIN"/>
    <property type="match status" value="1"/>
</dbReference>
<keyword evidence="3" id="KW-0862">Zinc</keyword>
<evidence type="ECO:0000313" key="7">
    <source>
        <dbReference type="RefSeq" id="XP_008245577.1"/>
    </source>
</evidence>
<feature type="domain" description="SWIM-type" evidence="5">
    <location>
        <begin position="180"/>
        <end position="221"/>
    </location>
</feature>
<dbReference type="Pfam" id="PF04434">
    <property type="entry name" value="SWIM"/>
    <property type="match status" value="1"/>
</dbReference>
<dbReference type="Proteomes" id="UP000694861">
    <property type="component" value="Unplaced"/>
</dbReference>
<dbReference type="SMART" id="SM00575">
    <property type="entry name" value="ZnF_PMZ"/>
    <property type="match status" value="1"/>
</dbReference>
<keyword evidence="6" id="KW-1185">Reference proteome</keyword>
<dbReference type="InterPro" id="IPR006564">
    <property type="entry name" value="Znf_PMZ"/>
</dbReference>
<organism evidence="6 7">
    <name type="scientific">Prunus mume</name>
    <name type="common">Japanese apricot</name>
    <name type="synonym">Armeniaca mume</name>
    <dbReference type="NCBI Taxonomy" id="102107"/>
    <lineage>
        <taxon>Eukaryota</taxon>
        <taxon>Viridiplantae</taxon>
        <taxon>Streptophyta</taxon>
        <taxon>Embryophyta</taxon>
        <taxon>Tracheophyta</taxon>
        <taxon>Spermatophyta</taxon>
        <taxon>Magnoliopsida</taxon>
        <taxon>eudicotyledons</taxon>
        <taxon>Gunneridae</taxon>
        <taxon>Pentapetalae</taxon>
        <taxon>rosids</taxon>
        <taxon>fabids</taxon>
        <taxon>Rosales</taxon>
        <taxon>Rosaceae</taxon>
        <taxon>Amygdaloideae</taxon>
        <taxon>Amygdaleae</taxon>
        <taxon>Prunus</taxon>
    </lineage>
</organism>
<keyword evidence="2 4" id="KW-0863">Zinc-finger</keyword>
<accession>A0ABM0PWB6</accession>
<evidence type="ECO:0000256" key="3">
    <source>
        <dbReference type="ARBA" id="ARBA00022833"/>
    </source>
</evidence>
<dbReference type="RefSeq" id="XP_008245577.1">
    <property type="nucleotide sequence ID" value="XM_008247355.1"/>
</dbReference>
<gene>
    <name evidence="7" type="primary">LOC103343714</name>
</gene>
<dbReference type="InterPro" id="IPR018289">
    <property type="entry name" value="MULE_transposase_dom"/>
</dbReference>
<reference evidence="7" key="2">
    <citation type="submission" date="2025-08" db="UniProtKB">
        <authorList>
            <consortium name="RefSeq"/>
        </authorList>
    </citation>
    <scope>IDENTIFICATION</scope>
</reference>
<sequence length="310" mass="35576">MIAVDATHLKSKYKGVMFVANAFDGNRNIYPLAFGIGDLETDASWHWFFTKLHEAIGECPNLVIISDRNVSIENVLRNLIPLLNLIVIFARSSERNMLQGRCKEHVAESIYSILRFARTLRVVHLIGKIINLLVKWFTERRELALNCTTTLCPNFGEKKLRNRLEDVARMNVVKVNNAQFNVLDGDMDGLVDLTNNSCSCRKFQLEQLPCKHVVAVCCFLKVNVYSKASRYYTRKTWMDAYSDSIYPIQPHGMWDILEDIRSRVVLPPIARVMPGRRKKIRIPSQGEGTIRRKCSRLLLLFECEIKGPGM</sequence>
<dbReference type="Pfam" id="PF10551">
    <property type="entry name" value="MULE"/>
    <property type="match status" value="1"/>
</dbReference>
<dbReference type="PROSITE" id="PS50966">
    <property type="entry name" value="ZF_SWIM"/>
    <property type="match status" value="1"/>
</dbReference>
<evidence type="ECO:0000313" key="6">
    <source>
        <dbReference type="Proteomes" id="UP000694861"/>
    </source>
</evidence>
<dbReference type="InterPro" id="IPR007527">
    <property type="entry name" value="Znf_SWIM"/>
</dbReference>
<reference evidence="6" key="1">
    <citation type="journal article" date="2012" name="Nat. Commun.">
        <title>The genome of Prunus mume.</title>
        <authorList>
            <person name="Zhang Q."/>
            <person name="Chen W."/>
            <person name="Sun L."/>
            <person name="Zhao F."/>
            <person name="Huang B."/>
            <person name="Yang W."/>
            <person name="Tao Y."/>
            <person name="Wang J."/>
            <person name="Yuan Z."/>
            <person name="Fan G."/>
            <person name="Xing Z."/>
            <person name="Han C."/>
            <person name="Pan H."/>
            <person name="Zhong X."/>
            <person name="Shi W."/>
            <person name="Liang X."/>
            <person name="Du D."/>
            <person name="Sun F."/>
            <person name="Xu Z."/>
            <person name="Hao R."/>
            <person name="Lv T."/>
            <person name="Lv Y."/>
            <person name="Zheng Z."/>
            <person name="Sun M."/>
            <person name="Luo L."/>
            <person name="Cai M."/>
            <person name="Gao Y."/>
            <person name="Wang J."/>
            <person name="Yin Y."/>
            <person name="Xu X."/>
            <person name="Cheng T."/>
            <person name="Wang J."/>
        </authorList>
    </citation>
    <scope>NUCLEOTIDE SEQUENCE [LARGE SCALE GENOMIC DNA]</scope>
</reference>
<dbReference type="PANTHER" id="PTHR31973">
    <property type="entry name" value="POLYPROTEIN, PUTATIVE-RELATED"/>
    <property type="match status" value="1"/>
</dbReference>
<evidence type="ECO:0000256" key="1">
    <source>
        <dbReference type="ARBA" id="ARBA00022723"/>
    </source>
</evidence>
<keyword evidence="1" id="KW-0479">Metal-binding</keyword>
<evidence type="ECO:0000256" key="4">
    <source>
        <dbReference type="PROSITE-ProRule" id="PRU00325"/>
    </source>
</evidence>
<evidence type="ECO:0000256" key="2">
    <source>
        <dbReference type="ARBA" id="ARBA00022771"/>
    </source>
</evidence>
<proteinExistence type="predicted"/>